<proteinExistence type="predicted"/>
<evidence type="ECO:0000313" key="2">
    <source>
        <dbReference type="EMBL" id="QHU17602.1"/>
    </source>
</evidence>
<dbReference type="PROSITE" id="PS50011">
    <property type="entry name" value="PROTEIN_KINASE_DOM"/>
    <property type="match status" value="1"/>
</dbReference>
<organism evidence="2">
    <name type="scientific">viral metagenome</name>
    <dbReference type="NCBI Taxonomy" id="1070528"/>
    <lineage>
        <taxon>unclassified sequences</taxon>
        <taxon>metagenomes</taxon>
        <taxon>organismal metagenomes</taxon>
    </lineage>
</organism>
<dbReference type="Gene3D" id="1.10.510.10">
    <property type="entry name" value="Transferase(Phosphotransferase) domain 1"/>
    <property type="match status" value="1"/>
</dbReference>
<evidence type="ECO:0000259" key="1">
    <source>
        <dbReference type="PROSITE" id="PS50011"/>
    </source>
</evidence>
<feature type="domain" description="Protein kinase" evidence="1">
    <location>
        <begin position="1"/>
        <end position="347"/>
    </location>
</feature>
<dbReference type="EMBL" id="MN740916">
    <property type="protein sequence ID" value="QHU17602.1"/>
    <property type="molecule type" value="Genomic_DNA"/>
</dbReference>
<name>A0A6C0KHY7_9ZZZZ</name>
<dbReference type="AlphaFoldDB" id="A0A6C0KHY7"/>
<dbReference type="GO" id="GO:0004672">
    <property type="term" value="F:protein kinase activity"/>
    <property type="evidence" value="ECO:0007669"/>
    <property type="project" value="InterPro"/>
</dbReference>
<dbReference type="PROSITE" id="PS51257">
    <property type="entry name" value="PROKAR_LIPOPROTEIN"/>
    <property type="match status" value="1"/>
</dbReference>
<reference evidence="2" key="1">
    <citation type="journal article" date="2020" name="Nature">
        <title>Giant virus diversity and host interactions through global metagenomics.</title>
        <authorList>
            <person name="Schulz F."/>
            <person name="Roux S."/>
            <person name="Paez-Espino D."/>
            <person name="Jungbluth S."/>
            <person name="Walsh D.A."/>
            <person name="Denef V.J."/>
            <person name="McMahon K.D."/>
            <person name="Konstantinidis K.T."/>
            <person name="Eloe-Fadrosh E.A."/>
            <person name="Kyrpides N.C."/>
            <person name="Woyke T."/>
        </authorList>
    </citation>
    <scope>NUCLEOTIDE SEQUENCE</scope>
    <source>
        <strain evidence="2">GVMAG-S-3300012919-55</strain>
    </source>
</reference>
<accession>A0A6C0KHY7</accession>
<sequence>MVKEKPSFFSQGSYGCTTFPPITCKTVNPHVRNISKVVKNDFFSKHELHLGKRLSEIVEKEHIKDSKLFLYYYQSCETNRQLLKKEHGFYEKCKLFEDSATLPKHDSFVILYGEYVSSITNSLFFKQHFTLKNIYLFYSFSLKALSILKKYKIIHMDLNSRNIIVSNINPPTFHMIDFGLSLEEPKCYQSNGELNLEYLKYFLIYEPTYYFWSMDRHIISYLFHKRAIPNQSQLKELIHTVLSSDAWLKQFYGTSYDTYVQDTYTYYEKKCSSSTSFMDLMVHLWKETCYTWDMYSISYFCLKQIHMNVLKIQVNEGYDDFCTLLKKNIHFDYTRRPNIQLQINEFLKLLKK</sequence>
<dbReference type="InterPro" id="IPR011009">
    <property type="entry name" value="Kinase-like_dom_sf"/>
</dbReference>
<protein>
    <recommendedName>
        <fullName evidence="1">Protein kinase domain-containing protein</fullName>
    </recommendedName>
</protein>
<dbReference type="GO" id="GO:0005524">
    <property type="term" value="F:ATP binding"/>
    <property type="evidence" value="ECO:0007669"/>
    <property type="project" value="InterPro"/>
</dbReference>
<dbReference type="InterPro" id="IPR000719">
    <property type="entry name" value="Prot_kinase_dom"/>
</dbReference>
<dbReference type="SUPFAM" id="SSF56112">
    <property type="entry name" value="Protein kinase-like (PK-like)"/>
    <property type="match status" value="1"/>
</dbReference>